<name>A0A0M0JKB6_9EUKA</name>
<dbReference type="EMBL" id="JWZX01002774">
    <property type="protein sequence ID" value="KOO27016.1"/>
    <property type="molecule type" value="Genomic_DNA"/>
</dbReference>
<evidence type="ECO:0000256" key="1">
    <source>
        <dbReference type="SAM" id="MobiDB-lite"/>
    </source>
</evidence>
<dbReference type="AlphaFoldDB" id="A0A0M0JKB6"/>
<evidence type="ECO:0000313" key="2">
    <source>
        <dbReference type="EMBL" id="KOO27016.1"/>
    </source>
</evidence>
<feature type="compositionally biased region" description="Basic residues" evidence="1">
    <location>
        <begin position="349"/>
        <end position="361"/>
    </location>
</feature>
<proteinExistence type="predicted"/>
<dbReference type="OrthoDB" id="426586at2759"/>
<keyword evidence="3" id="KW-1185">Reference proteome</keyword>
<dbReference type="InterPro" id="IPR029052">
    <property type="entry name" value="Metallo-depent_PP-like"/>
</dbReference>
<protein>
    <recommendedName>
        <fullName evidence="4">Calcineurin-like phosphoesterase domain-containing protein</fullName>
    </recommendedName>
</protein>
<dbReference type="SUPFAM" id="SSF56300">
    <property type="entry name" value="Metallo-dependent phosphatases"/>
    <property type="match status" value="1"/>
</dbReference>
<reference evidence="3" key="1">
    <citation type="journal article" date="2015" name="PLoS Genet.">
        <title>Genome Sequence and Transcriptome Analyses of Chrysochromulina tobin: Metabolic Tools for Enhanced Algal Fitness in the Prominent Order Prymnesiales (Haptophyceae).</title>
        <authorList>
            <person name="Hovde B.T."/>
            <person name="Deodato C.R."/>
            <person name="Hunsperger H.M."/>
            <person name="Ryken S.A."/>
            <person name="Yost W."/>
            <person name="Jha R.K."/>
            <person name="Patterson J."/>
            <person name="Monnat R.J. Jr."/>
            <person name="Barlow S.B."/>
            <person name="Starkenburg S.R."/>
            <person name="Cattolico R.A."/>
        </authorList>
    </citation>
    <scope>NUCLEOTIDE SEQUENCE</scope>
    <source>
        <strain evidence="3">CCMP291</strain>
    </source>
</reference>
<organism evidence="2 3">
    <name type="scientific">Chrysochromulina tobinii</name>
    <dbReference type="NCBI Taxonomy" id="1460289"/>
    <lineage>
        <taxon>Eukaryota</taxon>
        <taxon>Haptista</taxon>
        <taxon>Haptophyta</taxon>
        <taxon>Prymnesiophyceae</taxon>
        <taxon>Prymnesiales</taxon>
        <taxon>Chrysochromulinaceae</taxon>
        <taxon>Chrysochromulina</taxon>
    </lineage>
</organism>
<comment type="caution">
    <text evidence="2">The sequence shown here is derived from an EMBL/GenBank/DDBJ whole genome shotgun (WGS) entry which is preliminary data.</text>
</comment>
<evidence type="ECO:0008006" key="4">
    <source>
        <dbReference type="Google" id="ProtNLM"/>
    </source>
</evidence>
<dbReference type="Proteomes" id="UP000037460">
    <property type="component" value="Unassembled WGS sequence"/>
</dbReference>
<dbReference type="Gene3D" id="3.60.21.10">
    <property type="match status" value="1"/>
</dbReference>
<dbReference type="PANTHER" id="PTHR42254:SF1">
    <property type="entry name" value="CALCINEURIN-LIKE PHOSPHOESTERASE DOMAIN-CONTAINING PROTEIN"/>
    <property type="match status" value="1"/>
</dbReference>
<accession>A0A0M0JKB6</accession>
<sequence>MNVAYFTDVEGNWEYLASFVAQSEALKRDGDNEDGSMRLQLNDGWRIVFGGDSCDKGGVVGGSVRVVRTLVRLKKEYPDRVTLLLGNRDLNKMRITSELADEAELECAHLDEIPGPYWVPEKNRVSPKMYLELLASKELASKGAPAEDPPPTAEQLDAQLWKYNTPWNRLCWMLKDTMGSAGEEERRRKELELLHPKEGTPTDDRVVASFVESVQEGGFMREYIKLGQLAEVIDGTLFVHGGLVGTGWAGGATDCLGFVPGQNQRIDDVQDWVQALNEWKEKQVDEWENQPKWSVRPEKPSYDAGKRGGNELMNYCVNGSPPSVVVGRHLEPEGMPRPLEPAPVQQAARVRRVSHGPRAHAARQLPDHDSMR</sequence>
<gene>
    <name evidence="2" type="ORF">Ctob_007426</name>
</gene>
<evidence type="ECO:0000313" key="3">
    <source>
        <dbReference type="Proteomes" id="UP000037460"/>
    </source>
</evidence>
<dbReference type="PANTHER" id="PTHR42254">
    <property type="entry name" value="METALLOPHOS DOMAIN-CONTAINING PROTEIN"/>
    <property type="match status" value="1"/>
</dbReference>
<feature type="region of interest" description="Disordered" evidence="1">
    <location>
        <begin position="331"/>
        <end position="372"/>
    </location>
</feature>